<dbReference type="EMBL" id="CACVBM020001068">
    <property type="protein sequence ID" value="CAA7028397.1"/>
    <property type="molecule type" value="Genomic_DNA"/>
</dbReference>
<dbReference type="Proteomes" id="UP000467841">
    <property type="component" value="Unassembled WGS sequence"/>
</dbReference>
<dbReference type="InterPro" id="IPR036047">
    <property type="entry name" value="F-box-like_dom_sf"/>
</dbReference>
<keyword evidence="3" id="KW-1185">Reference proteome</keyword>
<gene>
    <name evidence="2" type="ORF">MERR_LOCUS15632</name>
</gene>
<organism evidence="2 3">
    <name type="scientific">Microthlaspi erraticum</name>
    <dbReference type="NCBI Taxonomy" id="1685480"/>
    <lineage>
        <taxon>Eukaryota</taxon>
        <taxon>Viridiplantae</taxon>
        <taxon>Streptophyta</taxon>
        <taxon>Embryophyta</taxon>
        <taxon>Tracheophyta</taxon>
        <taxon>Spermatophyta</taxon>
        <taxon>Magnoliopsida</taxon>
        <taxon>eudicotyledons</taxon>
        <taxon>Gunneridae</taxon>
        <taxon>Pentapetalae</taxon>
        <taxon>rosids</taxon>
        <taxon>malvids</taxon>
        <taxon>Brassicales</taxon>
        <taxon>Brassicaceae</taxon>
        <taxon>Coluteocarpeae</taxon>
        <taxon>Microthlaspi</taxon>
    </lineage>
</organism>
<proteinExistence type="predicted"/>
<dbReference type="SUPFAM" id="SSF81383">
    <property type="entry name" value="F-box domain"/>
    <property type="match status" value="1"/>
</dbReference>
<sequence>MFELAQQSLQILYYGVSQPPSTSRKPSSCNASKGENSAESIPVDLIIEILLKLPLASIASCRCVSKLWDSTIRLPHFTESILARSKLLFACKRDGNMCFFSSSQPQNPDENSSPIAADYQSSFNFCGDGRKLSRPVHGLIILKYYKKETKERVMEICNPSSGQSLTLPKVKTVRVDVCSFFGYDPVDKKFKVLSMTKLRSRGDKRTTEHHQVLTLGGTRKLSWRMIECSLPHYPLSDGICINGVLYYKAEVYRFQSRFQCRYGIICFYIRSEKFKFIEKQLLPSKLLNYMGKLAILKWDDDFKMVIRSNSLELCVLEDRKKHEWSTRTFVLPALWNDVVADVTLDIVGVTRGGEIVFSPLHSSDLLFLIYYNPERSTLTKVDIQGMDAFKHCIVHTFLDHVM</sequence>
<dbReference type="Pfam" id="PF08268">
    <property type="entry name" value="FBA_3"/>
    <property type="match status" value="1"/>
</dbReference>
<comment type="caution">
    <text evidence="2">The sequence shown here is derived from an EMBL/GenBank/DDBJ whole genome shotgun (WGS) entry which is preliminary data.</text>
</comment>
<dbReference type="InterPro" id="IPR017451">
    <property type="entry name" value="F-box-assoc_interact_dom"/>
</dbReference>
<evidence type="ECO:0000259" key="1">
    <source>
        <dbReference type="SMART" id="SM00256"/>
    </source>
</evidence>
<dbReference type="PANTHER" id="PTHR31111">
    <property type="entry name" value="BNAA05G37150D PROTEIN-RELATED"/>
    <property type="match status" value="1"/>
</dbReference>
<dbReference type="Pfam" id="PF00646">
    <property type="entry name" value="F-box"/>
    <property type="match status" value="1"/>
</dbReference>
<evidence type="ECO:0000313" key="2">
    <source>
        <dbReference type="EMBL" id="CAA7028397.1"/>
    </source>
</evidence>
<dbReference type="AlphaFoldDB" id="A0A6D2ILB4"/>
<feature type="domain" description="F-box" evidence="1">
    <location>
        <begin position="41"/>
        <end position="81"/>
    </location>
</feature>
<protein>
    <recommendedName>
        <fullName evidence="1">F-box domain-containing protein</fullName>
    </recommendedName>
</protein>
<dbReference type="NCBIfam" id="TIGR01640">
    <property type="entry name" value="F_box_assoc_1"/>
    <property type="match status" value="1"/>
</dbReference>
<accession>A0A6D2ILB4</accession>
<dbReference type="Gene3D" id="1.20.1280.50">
    <property type="match status" value="1"/>
</dbReference>
<dbReference type="InterPro" id="IPR013187">
    <property type="entry name" value="F-box-assoc_dom_typ3"/>
</dbReference>
<dbReference type="PANTHER" id="PTHR31111:SF125">
    <property type="entry name" value="F-BOX PROTEIN CPR30-LIKE"/>
    <property type="match status" value="1"/>
</dbReference>
<dbReference type="SMART" id="SM00256">
    <property type="entry name" value="FBOX"/>
    <property type="match status" value="1"/>
</dbReference>
<evidence type="ECO:0000313" key="3">
    <source>
        <dbReference type="Proteomes" id="UP000467841"/>
    </source>
</evidence>
<dbReference type="InterPro" id="IPR001810">
    <property type="entry name" value="F-box_dom"/>
</dbReference>
<name>A0A6D2ILB4_9BRAS</name>
<reference evidence="2" key="1">
    <citation type="submission" date="2020-01" db="EMBL/GenBank/DDBJ databases">
        <authorList>
            <person name="Mishra B."/>
        </authorList>
    </citation>
    <scope>NUCLEOTIDE SEQUENCE [LARGE SCALE GENOMIC DNA]</scope>
</reference>
<dbReference type="OrthoDB" id="687122at2759"/>